<dbReference type="Proteomes" id="UP000422519">
    <property type="component" value="Chromosome"/>
</dbReference>
<feature type="transmembrane region" description="Helical" evidence="1">
    <location>
        <begin position="89"/>
        <end position="107"/>
    </location>
</feature>
<dbReference type="InterPro" id="IPR025695">
    <property type="entry name" value="DoxX-like"/>
</dbReference>
<feature type="transmembrane region" description="Helical" evidence="1">
    <location>
        <begin position="144"/>
        <end position="160"/>
    </location>
</feature>
<keyword evidence="1" id="KW-0812">Transmembrane</keyword>
<dbReference type="RefSeq" id="WP_014014686.1">
    <property type="nucleotide sequence ID" value="NZ_AP019863.1"/>
</dbReference>
<evidence type="ECO:0000313" key="2">
    <source>
        <dbReference type="EMBL" id="BBM92995.1"/>
    </source>
</evidence>
<proteinExistence type="predicted"/>
<reference evidence="2" key="1">
    <citation type="journal article" date="2019" name="Front. Microbiol.">
        <title>Genomic features of Rickettsia heilongjiangensis revealed by intraspecies comparison and detailed comparison with Rickettsia japonica.</title>
        <authorList>
            <person name="Kasama K."/>
            <person name="Fujita H."/>
            <person name="Yamamoto S."/>
            <person name="Ooka T."/>
            <person name="Gotoh Y."/>
            <person name="Ogura Y."/>
            <person name="Ando S."/>
            <person name="Hayashi T."/>
        </authorList>
    </citation>
    <scope>NUCLEOTIDE SEQUENCE</scope>
    <source>
        <strain evidence="2">HCN-13</strain>
    </source>
</reference>
<feature type="transmembrane region" description="Helical" evidence="1">
    <location>
        <begin position="114"/>
        <end position="132"/>
    </location>
</feature>
<name>A0AAD1LSV1_RICCR</name>
<evidence type="ECO:0000313" key="3">
    <source>
        <dbReference type="Proteomes" id="UP000422519"/>
    </source>
</evidence>
<dbReference type="EMBL" id="AP019863">
    <property type="protein sequence ID" value="BBM92995.1"/>
    <property type="molecule type" value="Genomic_DNA"/>
</dbReference>
<evidence type="ECO:0000256" key="1">
    <source>
        <dbReference type="SAM" id="Phobius"/>
    </source>
</evidence>
<accession>A0AAD1LSV1</accession>
<keyword evidence="1" id="KW-0472">Membrane</keyword>
<gene>
    <name evidence="2" type="ORF">RHHCN13_05485</name>
</gene>
<feature type="transmembrane region" description="Helical" evidence="1">
    <location>
        <begin position="49"/>
        <end position="69"/>
    </location>
</feature>
<keyword evidence="1" id="KW-1133">Transmembrane helix</keyword>
<dbReference type="Pfam" id="PF13781">
    <property type="entry name" value="DoxX_3"/>
    <property type="match status" value="1"/>
</dbReference>
<protein>
    <submittedName>
        <fullName evidence="2">Oxidoreductase</fullName>
    </submittedName>
</protein>
<sequence length="164" mass="18808">MLLQPNIADKKDFIDFTSIIPRNLQQGFATKPLTVQSIWHTRLYFLKPIIKIVLGLFWIMTGIISSIFVYDASMQIIISLGFDKQIAPYILYGSCFTDIIFGILLIIKNTTNRICSLQILLILAYTLLLTYLKPILWLDPLGPIFKNIPVILLTLVFMAIERDK</sequence>
<organism evidence="2 3">
    <name type="scientific">Rickettsia conorii subsp. heilongjiangensis</name>
    <dbReference type="NCBI Taxonomy" id="226665"/>
    <lineage>
        <taxon>Bacteria</taxon>
        <taxon>Pseudomonadati</taxon>
        <taxon>Pseudomonadota</taxon>
        <taxon>Alphaproteobacteria</taxon>
        <taxon>Rickettsiales</taxon>
        <taxon>Rickettsiaceae</taxon>
        <taxon>Rickettsieae</taxon>
        <taxon>Rickettsia</taxon>
        <taxon>spotted fever group</taxon>
    </lineage>
</organism>
<dbReference type="AlphaFoldDB" id="A0AAD1LSV1"/>